<feature type="domain" description="Ankyrin repeat" evidence="9">
    <location>
        <begin position="414"/>
        <end position="464"/>
    </location>
</feature>
<dbReference type="SMART" id="SM00726">
    <property type="entry name" value="UIM"/>
    <property type="match status" value="3"/>
</dbReference>
<gene>
    <name evidence="10" type="ORF">NTEN_LOCUS18368</name>
</gene>
<dbReference type="OrthoDB" id="1585644at2759"/>
<dbReference type="PANTHER" id="PTHR12447">
    <property type="entry name" value="ANKYRIN REPEAT DOMAIN-CONTAINING PROTEIN 13"/>
    <property type="match status" value="1"/>
</dbReference>
<dbReference type="InterPro" id="IPR003903">
    <property type="entry name" value="UIM_dom"/>
</dbReference>
<keyword evidence="3" id="KW-1003">Cell membrane</keyword>
<dbReference type="SUPFAM" id="SSF48403">
    <property type="entry name" value="Ankyrin repeat"/>
    <property type="match status" value="1"/>
</dbReference>
<dbReference type="Gene3D" id="1.25.40.20">
    <property type="entry name" value="Ankyrin repeat-containing domain"/>
    <property type="match status" value="1"/>
</dbReference>
<dbReference type="EMBL" id="CADCXU010027020">
    <property type="protein sequence ID" value="CAB0013815.1"/>
    <property type="molecule type" value="Genomic_DNA"/>
</dbReference>
<sequence length="598" mass="68078">MNELSETIRNTYPIHLLVWFNKFDELRDKLAAGVQPGDLEKKDCRGRTPLMLAVTLGQLELSNLLMEYGALVNTENNESWTGTRLVFEVISPLFQAPDFYVEMKWEFTSWVPLVSRMCPSDTYKVYKQGSNVRIDTTLLGFDQNNWHRGNTSFIFQGQSEQAKIMEVDHETKQVFVEEMRVLSAADMRLLTPYSRSITARLTAPITTTFLDTDKISFERNKSGIWGWRQDKTETVNDYMCKVFGASNVELVTKTRHEHLSEEDKIKYRSTKTPLQSFLGIAEHEERTPTPSEEYSQSGNPCHISAAEYFNPEVDLGNKDIGRPKETTTKIQKFKATLWLSEEYPLSLPEQIMPIVDLMAISSSHFAKLKNFIQMQLPSGFPVKIGNLKLSCRAFRLFDSPTRAALSFDVLNFSEIPLFHVLNARITFGNIFGSEEAVSGVQHFEENGRMFCTVDEACFEPPASYVVVGAESRRQVSLEEEDDMLDYAIQKSLLQSGTGEDQVDIWEALNAQRPITPSFLNEDDEDKQLQRAIQASLTGESLVNPSICSSDRDSDEPSPDSELLRAIELSQRLKEEEEKELRAEQDMLEAALRLSLIEK</sequence>
<evidence type="ECO:0000256" key="5">
    <source>
        <dbReference type="ARBA" id="ARBA00023136"/>
    </source>
</evidence>
<keyword evidence="8" id="KW-0175">Coiled coil</keyword>
<dbReference type="GO" id="GO:0005770">
    <property type="term" value="C:late endosome"/>
    <property type="evidence" value="ECO:0007669"/>
    <property type="project" value="UniProtKB-SubCell"/>
</dbReference>
<feature type="domain" description="Ankyrin repeat" evidence="9">
    <location>
        <begin position="133"/>
        <end position="384"/>
    </location>
</feature>
<evidence type="ECO:0000256" key="8">
    <source>
        <dbReference type="SAM" id="Coils"/>
    </source>
</evidence>
<accession>A0A6H5HCH9</accession>
<keyword evidence="5" id="KW-0472">Membrane</keyword>
<dbReference type="InterPro" id="IPR002110">
    <property type="entry name" value="Ankyrin_rpt"/>
</dbReference>
<evidence type="ECO:0000256" key="4">
    <source>
        <dbReference type="ARBA" id="ARBA00022737"/>
    </source>
</evidence>
<organism evidence="10 11">
    <name type="scientific">Nesidiocoris tenuis</name>
    <dbReference type="NCBI Taxonomy" id="355587"/>
    <lineage>
        <taxon>Eukaryota</taxon>
        <taxon>Metazoa</taxon>
        <taxon>Ecdysozoa</taxon>
        <taxon>Arthropoda</taxon>
        <taxon>Hexapoda</taxon>
        <taxon>Insecta</taxon>
        <taxon>Pterygota</taxon>
        <taxon>Neoptera</taxon>
        <taxon>Paraneoptera</taxon>
        <taxon>Hemiptera</taxon>
        <taxon>Heteroptera</taxon>
        <taxon>Panheteroptera</taxon>
        <taxon>Cimicomorpha</taxon>
        <taxon>Miridae</taxon>
        <taxon>Dicyphina</taxon>
        <taxon>Nesidiocoris</taxon>
    </lineage>
</organism>
<dbReference type="Proteomes" id="UP000479000">
    <property type="component" value="Unassembled WGS sequence"/>
</dbReference>
<keyword evidence="4" id="KW-0677">Repeat</keyword>
<evidence type="ECO:0000313" key="10">
    <source>
        <dbReference type="EMBL" id="CAB0013815.1"/>
    </source>
</evidence>
<evidence type="ECO:0000256" key="1">
    <source>
        <dbReference type="ARBA" id="ARBA00004236"/>
    </source>
</evidence>
<dbReference type="Gene3D" id="6.10.140.100">
    <property type="match status" value="1"/>
</dbReference>
<evidence type="ECO:0000256" key="6">
    <source>
        <dbReference type="ARBA" id="ARBA00024956"/>
    </source>
</evidence>
<dbReference type="GO" id="GO:0005886">
    <property type="term" value="C:plasma membrane"/>
    <property type="evidence" value="ECO:0007669"/>
    <property type="project" value="UniProtKB-SubCell"/>
</dbReference>
<dbReference type="AlphaFoldDB" id="A0A6H5HCH9"/>
<dbReference type="PROSITE" id="PS50297">
    <property type="entry name" value="ANK_REP_REGION"/>
    <property type="match status" value="1"/>
</dbReference>
<feature type="repeat" description="ANK" evidence="7">
    <location>
        <begin position="45"/>
        <end position="77"/>
    </location>
</feature>
<keyword evidence="11" id="KW-1185">Reference proteome</keyword>
<dbReference type="Pfam" id="PF11904">
    <property type="entry name" value="ANKRD13_C"/>
    <property type="match status" value="2"/>
</dbReference>
<dbReference type="InterPro" id="IPR055285">
    <property type="entry name" value="ANKRD13_C"/>
</dbReference>
<evidence type="ECO:0000259" key="9">
    <source>
        <dbReference type="Pfam" id="PF11904"/>
    </source>
</evidence>
<reference evidence="10 11" key="1">
    <citation type="submission" date="2020-02" db="EMBL/GenBank/DDBJ databases">
        <authorList>
            <person name="Ferguson B K."/>
        </authorList>
    </citation>
    <scope>NUCLEOTIDE SEQUENCE [LARGE SCALE GENOMIC DNA]</scope>
</reference>
<protein>
    <recommendedName>
        <fullName evidence="9">Ankyrin repeat domain-containing protein</fullName>
    </recommendedName>
</protein>
<comment type="subcellular location">
    <subcellularLocation>
        <location evidence="1">Cell membrane</location>
    </subcellularLocation>
    <subcellularLocation>
        <location evidence="2">Late endosome</location>
    </subcellularLocation>
</comment>
<keyword evidence="7" id="KW-0040">ANK repeat</keyword>
<dbReference type="InterPro" id="IPR021832">
    <property type="entry name" value="ANKRD13"/>
</dbReference>
<dbReference type="PROSITE" id="PS50088">
    <property type="entry name" value="ANK_REPEAT"/>
    <property type="match status" value="1"/>
</dbReference>
<feature type="coiled-coil region" evidence="8">
    <location>
        <begin position="565"/>
        <end position="593"/>
    </location>
</feature>
<dbReference type="Pfam" id="PF00023">
    <property type="entry name" value="Ank"/>
    <property type="match status" value="1"/>
</dbReference>
<evidence type="ECO:0000256" key="3">
    <source>
        <dbReference type="ARBA" id="ARBA00022475"/>
    </source>
</evidence>
<evidence type="ECO:0000256" key="7">
    <source>
        <dbReference type="PROSITE-ProRule" id="PRU00023"/>
    </source>
</evidence>
<dbReference type="InterPro" id="IPR036770">
    <property type="entry name" value="Ankyrin_rpt-contain_sf"/>
</dbReference>
<evidence type="ECO:0000256" key="2">
    <source>
        <dbReference type="ARBA" id="ARBA00004603"/>
    </source>
</evidence>
<dbReference type="PANTHER" id="PTHR12447:SF31">
    <property type="entry name" value="LD31969P"/>
    <property type="match status" value="1"/>
</dbReference>
<comment type="function">
    <text evidence="6">Ubiquitin-binding protein that specifically recognizes and binds 'Lys-63'-linked ubiquitin. Does not bind 'Lys-48'-linked ubiquitin. Positively regulates the internalization of ligand-activated EGFR by binding to the Ub moiety of ubiquitinated EGFR at the cell membrane.</text>
</comment>
<proteinExistence type="predicted"/>
<evidence type="ECO:0000313" key="11">
    <source>
        <dbReference type="Proteomes" id="UP000479000"/>
    </source>
</evidence>
<name>A0A6H5HCH9_9HEMI</name>